<organism evidence="1">
    <name type="scientific">Arundo donax</name>
    <name type="common">Giant reed</name>
    <name type="synonym">Donax arundinaceus</name>
    <dbReference type="NCBI Taxonomy" id="35708"/>
    <lineage>
        <taxon>Eukaryota</taxon>
        <taxon>Viridiplantae</taxon>
        <taxon>Streptophyta</taxon>
        <taxon>Embryophyta</taxon>
        <taxon>Tracheophyta</taxon>
        <taxon>Spermatophyta</taxon>
        <taxon>Magnoliopsida</taxon>
        <taxon>Liliopsida</taxon>
        <taxon>Poales</taxon>
        <taxon>Poaceae</taxon>
        <taxon>PACMAD clade</taxon>
        <taxon>Arundinoideae</taxon>
        <taxon>Arundineae</taxon>
        <taxon>Arundo</taxon>
    </lineage>
</organism>
<reference evidence="1" key="1">
    <citation type="submission" date="2014-09" db="EMBL/GenBank/DDBJ databases">
        <authorList>
            <person name="Magalhaes I.L.F."/>
            <person name="Oliveira U."/>
            <person name="Santos F.R."/>
            <person name="Vidigal T.H.D.A."/>
            <person name="Brescovit A.D."/>
            <person name="Santos A.J."/>
        </authorList>
    </citation>
    <scope>NUCLEOTIDE SEQUENCE</scope>
    <source>
        <tissue evidence="1">Shoot tissue taken approximately 20 cm above the soil surface</tissue>
    </source>
</reference>
<accession>A0A0A8YD24</accession>
<proteinExistence type="predicted"/>
<evidence type="ECO:0000313" key="1">
    <source>
        <dbReference type="EMBL" id="JAD23991.1"/>
    </source>
</evidence>
<protein>
    <submittedName>
        <fullName evidence="1">Uncharacterized protein</fullName>
    </submittedName>
</protein>
<reference evidence="1" key="2">
    <citation type="journal article" date="2015" name="Data Brief">
        <title>Shoot transcriptome of the giant reed, Arundo donax.</title>
        <authorList>
            <person name="Barrero R.A."/>
            <person name="Guerrero F.D."/>
            <person name="Moolhuijzen P."/>
            <person name="Goolsby J.A."/>
            <person name="Tidwell J."/>
            <person name="Bellgard S.E."/>
            <person name="Bellgard M.I."/>
        </authorList>
    </citation>
    <scope>NUCLEOTIDE SEQUENCE</scope>
    <source>
        <tissue evidence="1">Shoot tissue taken approximately 20 cm above the soil surface</tissue>
    </source>
</reference>
<sequence>MHYSSIFENKQEALSEMYRLKLDIVRAHSCQYNYNTKARSYY</sequence>
<dbReference type="EMBL" id="GBRH01273904">
    <property type="protein sequence ID" value="JAD23991.1"/>
    <property type="molecule type" value="Transcribed_RNA"/>
</dbReference>
<dbReference type="AlphaFoldDB" id="A0A0A8YD24"/>
<name>A0A0A8YD24_ARUDO</name>